<dbReference type="SMART" id="SM00338">
    <property type="entry name" value="BRLZ"/>
    <property type="match status" value="1"/>
</dbReference>
<dbReference type="KEGG" id="tatv:25785226"/>
<keyword evidence="8" id="KW-1185">Reference proteome</keyword>
<evidence type="ECO:0000256" key="5">
    <source>
        <dbReference type="SAM" id="MobiDB-lite"/>
    </source>
</evidence>
<dbReference type="OrthoDB" id="295274at2759"/>
<evidence type="ECO:0000256" key="1">
    <source>
        <dbReference type="ARBA" id="ARBA00004123"/>
    </source>
</evidence>
<dbReference type="STRING" id="452589.G9NE58"/>
<gene>
    <name evidence="7" type="ORF">TRIATDRAFT_54658</name>
</gene>
<dbReference type="Proteomes" id="UP000005426">
    <property type="component" value="Unassembled WGS sequence"/>
</dbReference>
<dbReference type="Pfam" id="PF00170">
    <property type="entry name" value="bZIP_1"/>
    <property type="match status" value="1"/>
</dbReference>
<feature type="compositionally biased region" description="Polar residues" evidence="5">
    <location>
        <begin position="81"/>
        <end position="92"/>
    </location>
</feature>
<dbReference type="eggNOG" id="KOG1414">
    <property type="taxonomic scope" value="Eukaryota"/>
</dbReference>
<evidence type="ECO:0000259" key="6">
    <source>
        <dbReference type="PROSITE" id="PS50217"/>
    </source>
</evidence>
<feature type="compositionally biased region" description="Polar residues" evidence="5">
    <location>
        <begin position="10"/>
        <end position="26"/>
    </location>
</feature>
<dbReference type="OMA" id="WISNEAK"/>
<dbReference type="InterPro" id="IPR046347">
    <property type="entry name" value="bZIP_sf"/>
</dbReference>
<dbReference type="PROSITE" id="PS50217">
    <property type="entry name" value="BZIP"/>
    <property type="match status" value="1"/>
</dbReference>
<organism evidence="7 8">
    <name type="scientific">Hypocrea atroviridis (strain ATCC 20476 / IMI 206040)</name>
    <name type="common">Trichoderma atroviride</name>
    <dbReference type="NCBI Taxonomy" id="452589"/>
    <lineage>
        <taxon>Eukaryota</taxon>
        <taxon>Fungi</taxon>
        <taxon>Dikarya</taxon>
        <taxon>Ascomycota</taxon>
        <taxon>Pezizomycotina</taxon>
        <taxon>Sordariomycetes</taxon>
        <taxon>Hypocreomycetidae</taxon>
        <taxon>Hypocreales</taxon>
        <taxon>Hypocreaceae</taxon>
        <taxon>Trichoderma</taxon>
    </lineage>
</organism>
<dbReference type="Gene3D" id="1.20.5.170">
    <property type="match status" value="1"/>
</dbReference>
<sequence length="180" mass="20380">MDESPIVSEASPNTCSTHTQPSPSSITDKERSTARNNKRKRGPQNSRNPTEKKEQVKRRNRVAASKCRQKKREKVNDLKKQSSSLKVENSSLHNEYERLRKEIGQVKSDLMHHTECNDSNINQWISNEAKTYVDKLVQKEERQRMGSLSSSNGTVEDVENAQAGLPFGMPSMPSRGNRLG</sequence>
<dbReference type="GeneID" id="25785226"/>
<evidence type="ECO:0000256" key="4">
    <source>
        <dbReference type="ARBA" id="ARBA00023242"/>
    </source>
</evidence>
<dbReference type="PANTHER" id="PTHR19304">
    <property type="entry name" value="CYCLIC-AMP RESPONSE ELEMENT BINDING PROTEIN"/>
    <property type="match status" value="1"/>
</dbReference>
<dbReference type="HOGENOM" id="CLU_1496417_0_0_1"/>
<dbReference type="EMBL" id="ABDG02000011">
    <property type="protein sequence ID" value="EHK50964.1"/>
    <property type="molecule type" value="Genomic_DNA"/>
</dbReference>
<feature type="region of interest" description="Disordered" evidence="5">
    <location>
        <begin position="1"/>
        <end position="92"/>
    </location>
</feature>
<keyword evidence="4" id="KW-0539">Nucleus</keyword>
<dbReference type="AlphaFoldDB" id="G9NE58"/>
<keyword evidence="3" id="KW-0804">Transcription</keyword>
<evidence type="ECO:0000313" key="7">
    <source>
        <dbReference type="EMBL" id="EHK50964.1"/>
    </source>
</evidence>
<accession>G9NE58</accession>
<dbReference type="InterPro" id="IPR004827">
    <property type="entry name" value="bZIP"/>
</dbReference>
<dbReference type="PROSITE" id="PS00036">
    <property type="entry name" value="BZIP_BASIC"/>
    <property type="match status" value="1"/>
</dbReference>
<keyword evidence="2" id="KW-0805">Transcription regulation</keyword>
<evidence type="ECO:0000313" key="8">
    <source>
        <dbReference type="Proteomes" id="UP000005426"/>
    </source>
</evidence>
<dbReference type="GO" id="GO:0003700">
    <property type="term" value="F:DNA-binding transcription factor activity"/>
    <property type="evidence" value="ECO:0007669"/>
    <property type="project" value="InterPro"/>
</dbReference>
<dbReference type="CDD" id="cd14687">
    <property type="entry name" value="bZIP_ATF2"/>
    <property type="match status" value="1"/>
</dbReference>
<proteinExistence type="predicted"/>
<reference evidence="7 8" key="1">
    <citation type="journal article" date="2011" name="Genome Biol.">
        <title>Comparative genome sequence analysis underscores mycoparasitism as the ancestral life style of Trichoderma.</title>
        <authorList>
            <person name="Kubicek C.P."/>
            <person name="Herrera-Estrella A."/>
            <person name="Seidl-Seiboth V."/>
            <person name="Martinez D.A."/>
            <person name="Druzhinina I.S."/>
            <person name="Thon M."/>
            <person name="Zeilinger S."/>
            <person name="Casas-Flores S."/>
            <person name="Horwitz B.A."/>
            <person name="Mukherjee P.K."/>
            <person name="Mukherjee M."/>
            <person name="Kredics L."/>
            <person name="Alcaraz L.D."/>
            <person name="Aerts A."/>
            <person name="Antal Z."/>
            <person name="Atanasova L."/>
            <person name="Cervantes-Badillo M.G."/>
            <person name="Challacombe J."/>
            <person name="Chertkov O."/>
            <person name="McCluskey K."/>
            <person name="Coulpier F."/>
            <person name="Deshpande N."/>
            <person name="von Doehren H."/>
            <person name="Ebbole D.J."/>
            <person name="Esquivel-Naranjo E.U."/>
            <person name="Fekete E."/>
            <person name="Flipphi M."/>
            <person name="Glaser F."/>
            <person name="Gomez-Rodriguez E.Y."/>
            <person name="Gruber S."/>
            <person name="Han C."/>
            <person name="Henrissat B."/>
            <person name="Hermosa R."/>
            <person name="Hernandez-Onate M."/>
            <person name="Karaffa L."/>
            <person name="Kosti I."/>
            <person name="Le Crom S."/>
            <person name="Lindquist E."/>
            <person name="Lucas S."/>
            <person name="Luebeck M."/>
            <person name="Luebeck P.S."/>
            <person name="Margeot A."/>
            <person name="Metz B."/>
            <person name="Misra M."/>
            <person name="Nevalainen H."/>
            <person name="Omann M."/>
            <person name="Packer N."/>
            <person name="Perrone G."/>
            <person name="Uresti-Rivera E.E."/>
            <person name="Salamov A."/>
            <person name="Schmoll M."/>
            <person name="Seiboth B."/>
            <person name="Shapiro H."/>
            <person name="Sukno S."/>
            <person name="Tamayo-Ramos J.A."/>
            <person name="Tisch D."/>
            <person name="Wiest A."/>
            <person name="Wilkinson H.H."/>
            <person name="Zhang M."/>
            <person name="Coutinho P.M."/>
            <person name="Kenerley C.M."/>
            <person name="Monte E."/>
            <person name="Baker S.E."/>
            <person name="Grigoriev I.V."/>
        </authorList>
    </citation>
    <scope>NUCLEOTIDE SEQUENCE [LARGE SCALE GENOMIC DNA]</scope>
    <source>
        <strain evidence="8">ATCC 20476 / IMI 206040</strain>
    </source>
</reference>
<name>G9NE58_HYPAI</name>
<dbReference type="SUPFAM" id="SSF57959">
    <property type="entry name" value="Leucine zipper domain"/>
    <property type="match status" value="1"/>
</dbReference>
<feature type="domain" description="BZIP" evidence="6">
    <location>
        <begin position="50"/>
        <end position="113"/>
    </location>
</feature>
<dbReference type="InterPro" id="IPR051027">
    <property type="entry name" value="bZIP_transcription_factors"/>
</dbReference>
<evidence type="ECO:0000256" key="3">
    <source>
        <dbReference type="ARBA" id="ARBA00023163"/>
    </source>
</evidence>
<protein>
    <recommendedName>
        <fullName evidence="6">BZIP domain-containing protein</fullName>
    </recommendedName>
</protein>
<comment type="caution">
    <text evidence="7">The sequence shown here is derived from an EMBL/GenBank/DDBJ whole genome shotgun (WGS) entry which is preliminary data.</text>
</comment>
<feature type="compositionally biased region" description="Basic residues" evidence="5">
    <location>
        <begin position="55"/>
        <end position="73"/>
    </location>
</feature>
<dbReference type="GO" id="GO:0005634">
    <property type="term" value="C:nucleus"/>
    <property type="evidence" value="ECO:0007669"/>
    <property type="project" value="UniProtKB-SubCell"/>
</dbReference>
<evidence type="ECO:0000256" key="2">
    <source>
        <dbReference type="ARBA" id="ARBA00023015"/>
    </source>
</evidence>
<comment type="subcellular location">
    <subcellularLocation>
        <location evidence="1">Nucleus</location>
    </subcellularLocation>
</comment>